<keyword evidence="4" id="KW-0067">ATP-binding</keyword>
<evidence type="ECO:0000256" key="1">
    <source>
        <dbReference type="ARBA" id="ARBA00022679"/>
    </source>
</evidence>
<keyword evidence="2" id="KW-0547">Nucleotide-binding</keyword>
<keyword evidence="1" id="KW-0808">Transferase</keyword>
<dbReference type="InterPro" id="IPR050538">
    <property type="entry name" value="MAP_kinase_kinase_kinase"/>
</dbReference>
<accession>A0A7G2CA95</accession>
<dbReference type="InterPro" id="IPR011009">
    <property type="entry name" value="Kinase-like_dom_sf"/>
</dbReference>
<evidence type="ECO:0000256" key="3">
    <source>
        <dbReference type="ARBA" id="ARBA00022777"/>
    </source>
</evidence>
<dbReference type="Pfam" id="PF00069">
    <property type="entry name" value="Pkinase"/>
    <property type="match status" value="1"/>
</dbReference>
<dbReference type="InterPro" id="IPR000719">
    <property type="entry name" value="Prot_kinase_dom"/>
</dbReference>
<name>A0A7G2CA95_9TRYP</name>
<keyword evidence="3 6" id="KW-0418">Kinase</keyword>
<dbReference type="SMART" id="SM00220">
    <property type="entry name" value="S_TKc"/>
    <property type="match status" value="1"/>
</dbReference>
<proteinExistence type="predicted"/>
<sequence length="233" mass="26110">MWSMLPSHPHVISFYGACKEVETNQLLLVLEYASGGSIVSMYQDFRPIPDHLFLRHAKGVALGLKHLHDHNVIHGDVKAENVLTRTDGSVAISDFGCSRLPTANSVVPSFTVRAHEAEGAPLFGTAAYMAPEVIMNESHCKSDVWAYACMLIYLWTGALPWSKVADHITCYDTIPLMFFIANEEKIPFTEEELETVPRWLQKVAARAFVRDVANRCTMTEVLTLIAEYEPITR</sequence>
<evidence type="ECO:0000313" key="7">
    <source>
        <dbReference type="Proteomes" id="UP000515908"/>
    </source>
</evidence>
<organism evidence="6 7">
    <name type="scientific">Angomonas deanei</name>
    <dbReference type="NCBI Taxonomy" id="59799"/>
    <lineage>
        <taxon>Eukaryota</taxon>
        <taxon>Discoba</taxon>
        <taxon>Euglenozoa</taxon>
        <taxon>Kinetoplastea</taxon>
        <taxon>Metakinetoplastina</taxon>
        <taxon>Trypanosomatida</taxon>
        <taxon>Trypanosomatidae</taxon>
        <taxon>Strigomonadinae</taxon>
        <taxon>Angomonas</taxon>
    </lineage>
</organism>
<evidence type="ECO:0000256" key="2">
    <source>
        <dbReference type="ARBA" id="ARBA00022741"/>
    </source>
</evidence>
<evidence type="ECO:0000313" key="6">
    <source>
        <dbReference type="EMBL" id="CAD2216365.1"/>
    </source>
</evidence>
<dbReference type="AlphaFoldDB" id="A0A7G2CA95"/>
<dbReference type="EMBL" id="LR877150">
    <property type="protein sequence ID" value="CAD2216365.1"/>
    <property type="molecule type" value="Genomic_DNA"/>
</dbReference>
<dbReference type="PROSITE" id="PS50011">
    <property type="entry name" value="PROTEIN_KINASE_DOM"/>
    <property type="match status" value="1"/>
</dbReference>
<dbReference type="Proteomes" id="UP000515908">
    <property type="component" value="Chromosome 06"/>
</dbReference>
<protein>
    <submittedName>
        <fullName evidence="6">Protein tyrosine kinase/Protein kinase domain containing protein, putative</fullName>
    </submittedName>
</protein>
<dbReference type="PANTHER" id="PTHR48016">
    <property type="entry name" value="MAP KINASE KINASE KINASE SSK2-RELATED-RELATED"/>
    <property type="match status" value="1"/>
</dbReference>
<feature type="domain" description="Protein kinase" evidence="5">
    <location>
        <begin position="1"/>
        <end position="232"/>
    </location>
</feature>
<dbReference type="Gene3D" id="1.10.510.10">
    <property type="entry name" value="Transferase(Phosphotransferase) domain 1"/>
    <property type="match status" value="1"/>
</dbReference>
<dbReference type="VEuPathDB" id="TriTrypDB:ADEAN_000382700"/>
<evidence type="ECO:0000259" key="5">
    <source>
        <dbReference type="PROSITE" id="PS50011"/>
    </source>
</evidence>
<gene>
    <name evidence="6" type="ORF">ADEAN_000382700</name>
</gene>
<dbReference type="GO" id="GO:0004672">
    <property type="term" value="F:protein kinase activity"/>
    <property type="evidence" value="ECO:0007669"/>
    <property type="project" value="InterPro"/>
</dbReference>
<reference evidence="6 7" key="1">
    <citation type="submission" date="2020-08" db="EMBL/GenBank/DDBJ databases">
        <authorList>
            <person name="Newling K."/>
            <person name="Davey J."/>
            <person name="Forrester S."/>
        </authorList>
    </citation>
    <scope>NUCLEOTIDE SEQUENCE [LARGE SCALE GENOMIC DNA]</scope>
    <source>
        <strain evidence="7">Crithidia deanei Carvalho (ATCC PRA-265)</strain>
    </source>
</reference>
<dbReference type="InterPro" id="IPR008271">
    <property type="entry name" value="Ser/Thr_kinase_AS"/>
</dbReference>
<dbReference type="PANTHER" id="PTHR48016:SF56">
    <property type="entry name" value="MAPKK KINASE"/>
    <property type="match status" value="1"/>
</dbReference>
<dbReference type="PROSITE" id="PS00108">
    <property type="entry name" value="PROTEIN_KINASE_ST"/>
    <property type="match status" value="1"/>
</dbReference>
<dbReference type="SUPFAM" id="SSF56112">
    <property type="entry name" value="Protein kinase-like (PK-like)"/>
    <property type="match status" value="1"/>
</dbReference>
<dbReference type="GO" id="GO:0005524">
    <property type="term" value="F:ATP binding"/>
    <property type="evidence" value="ECO:0007669"/>
    <property type="project" value="UniProtKB-KW"/>
</dbReference>
<evidence type="ECO:0000256" key="4">
    <source>
        <dbReference type="ARBA" id="ARBA00022840"/>
    </source>
</evidence>
<keyword evidence="7" id="KW-1185">Reference proteome</keyword>